<evidence type="ECO:0000313" key="2">
    <source>
        <dbReference type="Proteomes" id="UP001149090"/>
    </source>
</evidence>
<organism evidence="1 2">
    <name type="scientific">Anaeramoeba ignava</name>
    <name type="common">Anaerobic marine amoeba</name>
    <dbReference type="NCBI Taxonomy" id="1746090"/>
    <lineage>
        <taxon>Eukaryota</taxon>
        <taxon>Metamonada</taxon>
        <taxon>Anaeramoebidae</taxon>
        <taxon>Anaeramoeba</taxon>
    </lineage>
</organism>
<reference evidence="1" key="1">
    <citation type="submission" date="2022-10" db="EMBL/GenBank/DDBJ databases">
        <title>Novel sulphate-reducing endosymbionts in the free-living metamonad Anaeramoeba.</title>
        <authorList>
            <person name="Jerlstrom-Hultqvist J."/>
            <person name="Cepicka I."/>
            <person name="Gallot-Lavallee L."/>
            <person name="Salas-Leiva D."/>
            <person name="Curtis B.A."/>
            <person name="Zahonova K."/>
            <person name="Pipaliya S."/>
            <person name="Dacks J."/>
            <person name="Roger A.J."/>
        </authorList>
    </citation>
    <scope>NUCLEOTIDE SEQUENCE</scope>
    <source>
        <strain evidence="1">BMAN</strain>
    </source>
</reference>
<accession>A0A9Q0LCN9</accession>
<sequence length="152" mass="18308">MPKDTLLNVSRWMKDKSIHFFIAKYIHFGFSNQCYIVISPEFFIELKADPNRIRYGTLKFQQYLLKIEKVLYKKIDPHKITIVFKDFEKPKQKNKFLKFLSSSKESESESIEQKEPKIILIERTYTIKDPKKFLQLLSKNMKKIKKIKQKLN</sequence>
<dbReference type="AlphaFoldDB" id="A0A9Q0LCN9"/>
<evidence type="ECO:0000313" key="1">
    <source>
        <dbReference type="EMBL" id="KAJ5070701.1"/>
    </source>
</evidence>
<dbReference type="EMBL" id="JAPDFW010000092">
    <property type="protein sequence ID" value="KAJ5070701.1"/>
    <property type="molecule type" value="Genomic_DNA"/>
</dbReference>
<proteinExistence type="predicted"/>
<name>A0A9Q0LCN9_ANAIG</name>
<keyword evidence="2" id="KW-1185">Reference proteome</keyword>
<dbReference type="Proteomes" id="UP001149090">
    <property type="component" value="Unassembled WGS sequence"/>
</dbReference>
<comment type="caution">
    <text evidence="1">The sequence shown here is derived from an EMBL/GenBank/DDBJ whole genome shotgun (WGS) entry which is preliminary data.</text>
</comment>
<protein>
    <submittedName>
        <fullName evidence="1">Uncharacterized protein</fullName>
    </submittedName>
</protein>
<gene>
    <name evidence="1" type="ORF">M0811_01681</name>
</gene>
<dbReference type="OrthoDB" id="10687237at2759"/>